<evidence type="ECO:0000256" key="2">
    <source>
        <dbReference type="SAM" id="MobiDB-lite"/>
    </source>
</evidence>
<keyword evidence="1" id="KW-0175">Coiled coil</keyword>
<sequence>MRGTTARSSTSTSALAGALTPACRSTDFPRPRRRQGRTALGGLPSTAEFTNSRLTPDDRKLILFLLVCLADDDDALTETYHRLLAVYGDREGHWCATKDVPSLRRRVAKFLGKGAETTPGWNRIVDMIEAVLPPTQREQVLARAAALYSRAHQRDKPTRDYTGPVVPPAWADEPTVTVEMIRAELAESAAVPAFAALTCPAPGASTPVTAPAAGPVSEQPAAARPVSEDPAALWEMLWAVVDGFRQRSEELDRVRAQRDLAREQVQNLQAQNWRLRADNHRASRLAEQLLREQHPTVPPETIRLLLDERLESAVSPRPVKPRTLHG</sequence>
<evidence type="ECO:0000256" key="1">
    <source>
        <dbReference type="SAM" id="Coils"/>
    </source>
</evidence>
<dbReference type="RefSeq" id="WP_072474307.1">
    <property type="nucleotide sequence ID" value="NZ_FPJG01000001.1"/>
</dbReference>
<dbReference type="STRING" id="546364.SAMN04489730_0025"/>
<evidence type="ECO:0000313" key="3">
    <source>
        <dbReference type="EMBL" id="SFW11504.1"/>
    </source>
</evidence>
<proteinExistence type="predicted"/>
<organism evidence="3 4">
    <name type="scientific">Amycolatopsis australiensis</name>
    <dbReference type="NCBI Taxonomy" id="546364"/>
    <lineage>
        <taxon>Bacteria</taxon>
        <taxon>Bacillati</taxon>
        <taxon>Actinomycetota</taxon>
        <taxon>Actinomycetes</taxon>
        <taxon>Pseudonocardiales</taxon>
        <taxon>Pseudonocardiaceae</taxon>
        <taxon>Amycolatopsis</taxon>
    </lineage>
</organism>
<dbReference type="OrthoDB" id="3615635at2"/>
<feature type="region of interest" description="Disordered" evidence="2">
    <location>
        <begin position="22"/>
        <end position="44"/>
    </location>
</feature>
<protein>
    <submittedName>
        <fullName evidence="3">Uncharacterized protein</fullName>
    </submittedName>
</protein>
<dbReference type="AlphaFoldDB" id="A0A1K1LKU9"/>
<reference evidence="4" key="1">
    <citation type="submission" date="2016-11" db="EMBL/GenBank/DDBJ databases">
        <authorList>
            <person name="Varghese N."/>
            <person name="Submissions S."/>
        </authorList>
    </citation>
    <scope>NUCLEOTIDE SEQUENCE [LARGE SCALE GENOMIC DNA]</scope>
    <source>
        <strain evidence="4">DSM 44671</strain>
    </source>
</reference>
<gene>
    <name evidence="3" type="ORF">SAMN04489730_0025</name>
</gene>
<name>A0A1K1LKU9_9PSEU</name>
<dbReference type="EMBL" id="FPJG01000001">
    <property type="protein sequence ID" value="SFW11504.1"/>
    <property type="molecule type" value="Genomic_DNA"/>
</dbReference>
<keyword evidence="4" id="KW-1185">Reference proteome</keyword>
<feature type="coiled-coil region" evidence="1">
    <location>
        <begin position="251"/>
        <end position="278"/>
    </location>
</feature>
<dbReference type="Proteomes" id="UP000182740">
    <property type="component" value="Unassembled WGS sequence"/>
</dbReference>
<evidence type="ECO:0000313" key="4">
    <source>
        <dbReference type="Proteomes" id="UP000182740"/>
    </source>
</evidence>
<accession>A0A1K1LKU9</accession>